<gene>
    <name evidence="1" type="ORF">BDM02DRAFT_3124627</name>
</gene>
<proteinExistence type="predicted"/>
<dbReference type="Proteomes" id="UP000886501">
    <property type="component" value="Unassembled WGS sequence"/>
</dbReference>
<evidence type="ECO:0000313" key="1">
    <source>
        <dbReference type="EMBL" id="KAF9642361.1"/>
    </source>
</evidence>
<protein>
    <submittedName>
        <fullName evidence="1">Uncharacterized protein</fullName>
    </submittedName>
</protein>
<keyword evidence="2" id="KW-1185">Reference proteome</keyword>
<comment type="caution">
    <text evidence="1">The sequence shown here is derived from an EMBL/GenBank/DDBJ whole genome shotgun (WGS) entry which is preliminary data.</text>
</comment>
<accession>A0ACB6YZR2</accession>
<dbReference type="EMBL" id="MU118515">
    <property type="protein sequence ID" value="KAF9642361.1"/>
    <property type="molecule type" value="Genomic_DNA"/>
</dbReference>
<name>A0ACB6YZR2_THEGA</name>
<reference evidence="1" key="1">
    <citation type="submission" date="2019-10" db="EMBL/GenBank/DDBJ databases">
        <authorList>
            <consortium name="DOE Joint Genome Institute"/>
            <person name="Kuo A."/>
            <person name="Miyauchi S."/>
            <person name="Kiss E."/>
            <person name="Drula E."/>
            <person name="Kohler A."/>
            <person name="Sanchez-Garcia M."/>
            <person name="Andreopoulos B."/>
            <person name="Barry K.W."/>
            <person name="Bonito G."/>
            <person name="Buee M."/>
            <person name="Carver A."/>
            <person name="Chen C."/>
            <person name="Cichocki N."/>
            <person name="Clum A."/>
            <person name="Culley D."/>
            <person name="Crous P.W."/>
            <person name="Fauchery L."/>
            <person name="Girlanda M."/>
            <person name="Hayes R."/>
            <person name="Keri Z."/>
            <person name="Labutti K."/>
            <person name="Lipzen A."/>
            <person name="Lombard V."/>
            <person name="Magnuson J."/>
            <person name="Maillard F."/>
            <person name="Morin E."/>
            <person name="Murat C."/>
            <person name="Nolan M."/>
            <person name="Ohm R."/>
            <person name="Pangilinan J."/>
            <person name="Pereira M."/>
            <person name="Perotto S."/>
            <person name="Peter M."/>
            <person name="Riley R."/>
            <person name="Sitrit Y."/>
            <person name="Stielow B."/>
            <person name="Szollosi G."/>
            <person name="Zifcakova L."/>
            <person name="Stursova M."/>
            <person name="Spatafora J.W."/>
            <person name="Tedersoo L."/>
            <person name="Vaario L.-M."/>
            <person name="Yamada A."/>
            <person name="Yan M."/>
            <person name="Wang P."/>
            <person name="Xu J."/>
            <person name="Bruns T."/>
            <person name="Baldrian P."/>
            <person name="Vilgalys R."/>
            <person name="Henrissat B."/>
            <person name="Grigoriev I.V."/>
            <person name="Hibbett D."/>
            <person name="Nagy L.G."/>
            <person name="Martin F.M."/>
        </authorList>
    </citation>
    <scope>NUCLEOTIDE SEQUENCE</scope>
    <source>
        <strain evidence="1">P2</strain>
    </source>
</reference>
<organism evidence="1 2">
    <name type="scientific">Thelephora ganbajun</name>
    <name type="common">Ganba fungus</name>
    <dbReference type="NCBI Taxonomy" id="370292"/>
    <lineage>
        <taxon>Eukaryota</taxon>
        <taxon>Fungi</taxon>
        <taxon>Dikarya</taxon>
        <taxon>Basidiomycota</taxon>
        <taxon>Agaricomycotina</taxon>
        <taxon>Agaricomycetes</taxon>
        <taxon>Thelephorales</taxon>
        <taxon>Thelephoraceae</taxon>
        <taxon>Thelephora</taxon>
    </lineage>
</organism>
<sequence length="285" mass="32228">MSLLSLSPLLSSLFVSYANRAAALESASATPSPESEEWRALQSNIAALREGNEELKSENRELAVKLATAEASQEAFRSQVSSLKEVNTTQQGDIKSLQVELVEAKDAYDRLLMNSDAERAAHQIRISDHEVQRAELKEAVVEQQIKISKLERQVSSGFSDLPKAAATIEPVDVRELDNREGLNREVVAARSAKAKEYADREAREQTKREAKEKAEEMVRVKAERDAKRKAEKEAKEQAERKVKEKAEQEAREKAERQTRERVERKKERGGSLGLLLRTRHHYRTP</sequence>
<evidence type="ECO:0000313" key="2">
    <source>
        <dbReference type="Proteomes" id="UP000886501"/>
    </source>
</evidence>
<reference evidence="1" key="2">
    <citation type="journal article" date="2020" name="Nat. Commun.">
        <title>Large-scale genome sequencing of mycorrhizal fungi provides insights into the early evolution of symbiotic traits.</title>
        <authorList>
            <person name="Miyauchi S."/>
            <person name="Kiss E."/>
            <person name="Kuo A."/>
            <person name="Drula E."/>
            <person name="Kohler A."/>
            <person name="Sanchez-Garcia M."/>
            <person name="Morin E."/>
            <person name="Andreopoulos B."/>
            <person name="Barry K.W."/>
            <person name="Bonito G."/>
            <person name="Buee M."/>
            <person name="Carver A."/>
            <person name="Chen C."/>
            <person name="Cichocki N."/>
            <person name="Clum A."/>
            <person name="Culley D."/>
            <person name="Crous P.W."/>
            <person name="Fauchery L."/>
            <person name="Girlanda M."/>
            <person name="Hayes R.D."/>
            <person name="Keri Z."/>
            <person name="LaButti K."/>
            <person name="Lipzen A."/>
            <person name="Lombard V."/>
            <person name="Magnuson J."/>
            <person name="Maillard F."/>
            <person name="Murat C."/>
            <person name="Nolan M."/>
            <person name="Ohm R.A."/>
            <person name="Pangilinan J."/>
            <person name="Pereira M.F."/>
            <person name="Perotto S."/>
            <person name="Peter M."/>
            <person name="Pfister S."/>
            <person name="Riley R."/>
            <person name="Sitrit Y."/>
            <person name="Stielow J.B."/>
            <person name="Szollosi G."/>
            <person name="Zifcakova L."/>
            <person name="Stursova M."/>
            <person name="Spatafora J.W."/>
            <person name="Tedersoo L."/>
            <person name="Vaario L.M."/>
            <person name="Yamada A."/>
            <person name="Yan M."/>
            <person name="Wang P."/>
            <person name="Xu J."/>
            <person name="Bruns T."/>
            <person name="Baldrian P."/>
            <person name="Vilgalys R."/>
            <person name="Dunand C."/>
            <person name="Henrissat B."/>
            <person name="Grigoriev I.V."/>
            <person name="Hibbett D."/>
            <person name="Nagy L.G."/>
            <person name="Martin F.M."/>
        </authorList>
    </citation>
    <scope>NUCLEOTIDE SEQUENCE</scope>
    <source>
        <strain evidence="1">P2</strain>
    </source>
</reference>